<dbReference type="OrthoDB" id="10023262at2759"/>
<proteinExistence type="predicted"/>
<organism evidence="1 2">
    <name type="scientific">Parnassius apollo</name>
    <name type="common">Apollo butterfly</name>
    <name type="synonym">Papilio apollo</name>
    <dbReference type="NCBI Taxonomy" id="110799"/>
    <lineage>
        <taxon>Eukaryota</taxon>
        <taxon>Metazoa</taxon>
        <taxon>Ecdysozoa</taxon>
        <taxon>Arthropoda</taxon>
        <taxon>Hexapoda</taxon>
        <taxon>Insecta</taxon>
        <taxon>Pterygota</taxon>
        <taxon>Neoptera</taxon>
        <taxon>Endopterygota</taxon>
        <taxon>Lepidoptera</taxon>
        <taxon>Glossata</taxon>
        <taxon>Ditrysia</taxon>
        <taxon>Papilionoidea</taxon>
        <taxon>Papilionidae</taxon>
        <taxon>Parnassiinae</taxon>
        <taxon>Parnassini</taxon>
        <taxon>Parnassius</taxon>
        <taxon>Parnassius</taxon>
    </lineage>
</organism>
<name>A0A8S3XW43_PARAO</name>
<keyword evidence="2" id="KW-1185">Reference proteome</keyword>
<comment type="caution">
    <text evidence="1">The sequence shown here is derived from an EMBL/GenBank/DDBJ whole genome shotgun (WGS) entry which is preliminary data.</text>
</comment>
<dbReference type="PANTHER" id="PTHR45749">
    <property type="match status" value="1"/>
</dbReference>
<evidence type="ECO:0000313" key="1">
    <source>
        <dbReference type="EMBL" id="CAG5042635.1"/>
    </source>
</evidence>
<accession>A0A8S3XW43</accession>
<dbReference type="Proteomes" id="UP000691718">
    <property type="component" value="Unassembled WGS sequence"/>
</dbReference>
<dbReference type="AlphaFoldDB" id="A0A8S3XW43"/>
<evidence type="ECO:0000313" key="2">
    <source>
        <dbReference type="Proteomes" id="UP000691718"/>
    </source>
</evidence>
<gene>
    <name evidence="1" type="ORF">PAPOLLO_LOCUS22477</name>
</gene>
<dbReference type="PANTHER" id="PTHR45749:SF21">
    <property type="entry name" value="DUF4371 DOMAIN-CONTAINING PROTEIN"/>
    <property type="match status" value="1"/>
</dbReference>
<reference evidence="1" key="1">
    <citation type="submission" date="2021-04" db="EMBL/GenBank/DDBJ databases">
        <authorList>
            <person name="Tunstrom K."/>
        </authorList>
    </citation>
    <scope>NUCLEOTIDE SEQUENCE</scope>
</reference>
<dbReference type="EMBL" id="CAJQZP010001376">
    <property type="protein sequence ID" value="CAG5042635.1"/>
    <property type="molecule type" value="Genomic_DNA"/>
</dbReference>
<sequence>MLKELLEEVGNQSYSIILDESTDVTTEKYMAYCIRYYNSKLEKIVVDFLGFQEVFEATASGLYTSFKSFMSKMGLNLQDLIAIGTDGAIRELVDRLPLNVSVVEKIELFAPNRVCLSTGKQNIKDFPWQLGDPNIDREAVMNQWRVLSTMRIEEIIGTAASPNDIVNFWIQFRWILREY</sequence>
<protein>
    <submittedName>
        <fullName evidence="1">(apollo) hypothetical protein</fullName>
    </submittedName>
</protein>